<dbReference type="Pfam" id="PF03845">
    <property type="entry name" value="Spore_permease"/>
    <property type="match status" value="1"/>
</dbReference>
<name>A0ABS4GTR3_9BACL</name>
<comment type="caution">
    <text evidence="9">The sequence shown here is derived from an EMBL/GenBank/DDBJ whole genome shotgun (WGS) entry which is preliminary data.</text>
</comment>
<feature type="transmembrane region" description="Helical" evidence="8">
    <location>
        <begin position="232"/>
        <end position="250"/>
    </location>
</feature>
<keyword evidence="5 8" id="KW-0812">Transmembrane</keyword>
<comment type="subcellular location">
    <subcellularLocation>
        <location evidence="1">Membrane</location>
        <topology evidence="1">Multi-pass membrane protein</topology>
    </subcellularLocation>
</comment>
<keyword evidence="10" id="KW-1185">Reference proteome</keyword>
<feature type="transmembrane region" description="Helical" evidence="8">
    <location>
        <begin position="314"/>
        <end position="332"/>
    </location>
</feature>
<proteinExistence type="inferred from homology"/>
<feature type="transmembrane region" description="Helical" evidence="8">
    <location>
        <begin position="12"/>
        <end position="32"/>
    </location>
</feature>
<dbReference type="PANTHER" id="PTHR34975">
    <property type="entry name" value="SPORE GERMINATION PROTEIN A2"/>
    <property type="match status" value="1"/>
</dbReference>
<gene>
    <name evidence="9" type="ORF">J2Z37_003675</name>
</gene>
<keyword evidence="3" id="KW-0813">Transport</keyword>
<evidence type="ECO:0000256" key="3">
    <source>
        <dbReference type="ARBA" id="ARBA00022448"/>
    </source>
</evidence>
<keyword evidence="7 8" id="KW-0472">Membrane</keyword>
<feature type="transmembrane region" description="Helical" evidence="8">
    <location>
        <begin position="143"/>
        <end position="167"/>
    </location>
</feature>
<feature type="transmembrane region" description="Helical" evidence="8">
    <location>
        <begin position="114"/>
        <end position="136"/>
    </location>
</feature>
<evidence type="ECO:0000256" key="8">
    <source>
        <dbReference type="SAM" id="Phobius"/>
    </source>
</evidence>
<protein>
    <recommendedName>
        <fullName evidence="11">Spore germination protein</fullName>
    </recommendedName>
</protein>
<feature type="transmembrane region" description="Helical" evidence="8">
    <location>
        <begin position="87"/>
        <end position="108"/>
    </location>
</feature>
<evidence type="ECO:0000256" key="6">
    <source>
        <dbReference type="ARBA" id="ARBA00022989"/>
    </source>
</evidence>
<evidence type="ECO:0000313" key="9">
    <source>
        <dbReference type="EMBL" id="MBP1933662.1"/>
    </source>
</evidence>
<dbReference type="Proteomes" id="UP001519343">
    <property type="component" value="Unassembled WGS sequence"/>
</dbReference>
<feature type="transmembrane region" description="Helical" evidence="8">
    <location>
        <begin position="270"/>
        <end position="294"/>
    </location>
</feature>
<feature type="transmembrane region" description="Helical" evidence="8">
    <location>
        <begin position="44"/>
        <end position="66"/>
    </location>
</feature>
<dbReference type="PANTHER" id="PTHR34975:SF2">
    <property type="entry name" value="SPORE GERMINATION PROTEIN A2"/>
    <property type="match status" value="1"/>
</dbReference>
<organism evidence="9 10">
    <name type="scientific">Ammoniphilus resinae</name>
    <dbReference type="NCBI Taxonomy" id="861532"/>
    <lineage>
        <taxon>Bacteria</taxon>
        <taxon>Bacillati</taxon>
        <taxon>Bacillota</taxon>
        <taxon>Bacilli</taxon>
        <taxon>Bacillales</taxon>
        <taxon>Paenibacillaceae</taxon>
        <taxon>Aneurinibacillus group</taxon>
        <taxon>Ammoniphilus</taxon>
    </lineage>
</organism>
<evidence type="ECO:0000256" key="5">
    <source>
        <dbReference type="ARBA" id="ARBA00022692"/>
    </source>
</evidence>
<evidence type="ECO:0000256" key="2">
    <source>
        <dbReference type="ARBA" id="ARBA00007998"/>
    </source>
</evidence>
<dbReference type="InterPro" id="IPR004761">
    <property type="entry name" value="Spore_GerAB"/>
</dbReference>
<evidence type="ECO:0000256" key="1">
    <source>
        <dbReference type="ARBA" id="ARBA00004141"/>
    </source>
</evidence>
<sequence>MTSFSLYDKTTSFGSVYTVFIMNRIQVLYFLLIMPSFLVHPYMIWGILTVGLLSQINLFLLSKWFHSRYAGGYQGFVDLLGDKPVRILAFLSLGLLFIKIAVLTLGIGEIVYQYIFPSMNSNWFVLFIFLICYYIASQGMEKTIQFVVIVFFSTFWILIAFIPFFFPPTAAIHDLYPLFPTEWSRDSWRGILFIGSAFSGPELLVFLAPWLKPKQTILKSFTIANMISTMEYLLLFIASLFFFGSTYLNKIKFPVIDMIRYLQSPFFERIEIILISIHLVVLVFWLSIFLLYFYGAARVVVGTATKKTTRLGFLISWFMIVSGVMIVNEWFWKSGDKQILLLNLQIWFGAFTYLFVPVSLLAVMKWKGRLS</sequence>
<keyword evidence="4" id="KW-0309">Germination</keyword>
<keyword evidence="6 8" id="KW-1133">Transmembrane helix</keyword>
<evidence type="ECO:0000313" key="10">
    <source>
        <dbReference type="Proteomes" id="UP001519343"/>
    </source>
</evidence>
<evidence type="ECO:0000256" key="4">
    <source>
        <dbReference type="ARBA" id="ARBA00022544"/>
    </source>
</evidence>
<evidence type="ECO:0000256" key="7">
    <source>
        <dbReference type="ARBA" id="ARBA00023136"/>
    </source>
</evidence>
<feature type="transmembrane region" description="Helical" evidence="8">
    <location>
        <begin position="344"/>
        <end position="364"/>
    </location>
</feature>
<accession>A0ABS4GTR3</accession>
<comment type="similarity">
    <text evidence="2">Belongs to the amino acid-polyamine-organocation (APC) superfamily. Spore germination protein (SGP) (TC 2.A.3.9) family.</text>
</comment>
<reference evidence="9 10" key="1">
    <citation type="submission" date="2021-03" db="EMBL/GenBank/DDBJ databases">
        <title>Genomic Encyclopedia of Type Strains, Phase IV (KMG-IV): sequencing the most valuable type-strain genomes for metagenomic binning, comparative biology and taxonomic classification.</title>
        <authorList>
            <person name="Goeker M."/>
        </authorList>
    </citation>
    <scope>NUCLEOTIDE SEQUENCE [LARGE SCALE GENOMIC DNA]</scope>
    <source>
        <strain evidence="9 10">DSM 24738</strain>
    </source>
</reference>
<feature type="transmembrane region" description="Helical" evidence="8">
    <location>
        <begin position="187"/>
        <end position="211"/>
    </location>
</feature>
<evidence type="ECO:0008006" key="11">
    <source>
        <dbReference type="Google" id="ProtNLM"/>
    </source>
</evidence>
<dbReference type="EMBL" id="JAGGKT010000012">
    <property type="protein sequence ID" value="MBP1933662.1"/>
    <property type="molecule type" value="Genomic_DNA"/>
</dbReference>